<reference evidence="2 3" key="1">
    <citation type="submission" date="2017-09" db="EMBL/GenBank/DDBJ databases">
        <title>Pseudomonas abyssi sp. nov. isolated from Abyssopelagic Water.</title>
        <authorList>
            <person name="Wei Y."/>
        </authorList>
    </citation>
    <scope>NUCLEOTIDE SEQUENCE [LARGE SCALE GENOMIC DNA]</scope>
    <source>
        <strain evidence="2 3">MT5</strain>
    </source>
</reference>
<keyword evidence="3" id="KW-1185">Reference proteome</keyword>
<accession>A0A2A3MGH3</accession>
<comment type="caution">
    <text evidence="2">The sequence shown here is derived from an EMBL/GenBank/DDBJ whole genome shotgun (WGS) entry which is preliminary data.</text>
</comment>
<dbReference type="EMBL" id="NTMR01000016">
    <property type="protein sequence ID" value="PBK03837.1"/>
    <property type="molecule type" value="Genomic_DNA"/>
</dbReference>
<feature type="region of interest" description="Disordered" evidence="1">
    <location>
        <begin position="12"/>
        <end position="98"/>
    </location>
</feature>
<protein>
    <submittedName>
        <fullName evidence="2">Uncharacterized protein</fullName>
    </submittedName>
</protein>
<dbReference type="Proteomes" id="UP000242313">
    <property type="component" value="Unassembled WGS sequence"/>
</dbReference>
<feature type="compositionally biased region" description="Basic and acidic residues" evidence="1">
    <location>
        <begin position="43"/>
        <end position="60"/>
    </location>
</feature>
<evidence type="ECO:0000313" key="2">
    <source>
        <dbReference type="EMBL" id="PBK03837.1"/>
    </source>
</evidence>
<proteinExistence type="predicted"/>
<evidence type="ECO:0000313" key="3">
    <source>
        <dbReference type="Proteomes" id="UP000242313"/>
    </source>
</evidence>
<gene>
    <name evidence="2" type="ORF">CNQ84_13185</name>
</gene>
<name>A0A2A3MGH3_9PSED</name>
<organism evidence="2 3">
    <name type="scientific">Pseudomonas abyssi</name>
    <dbReference type="NCBI Taxonomy" id="170540"/>
    <lineage>
        <taxon>Bacteria</taxon>
        <taxon>Pseudomonadati</taxon>
        <taxon>Pseudomonadota</taxon>
        <taxon>Gammaproteobacteria</taxon>
        <taxon>Pseudomonadales</taxon>
        <taxon>Pseudomonadaceae</taxon>
        <taxon>Pseudomonas</taxon>
    </lineage>
</organism>
<sequence>MLLWAGHALAGYTDGNGQGAQATYDSHPHSGDDDLSSQSLQPGDDHQHSSLVADHLHETPHLTAWPRAPRTQAEAPAFGYAKRLVISPPTRIERPPRT</sequence>
<evidence type="ECO:0000256" key="1">
    <source>
        <dbReference type="SAM" id="MobiDB-lite"/>
    </source>
</evidence>
<dbReference type="AlphaFoldDB" id="A0A2A3MGH3"/>